<dbReference type="PANTHER" id="PTHR32385">
    <property type="entry name" value="MANNOSYL PHOSPHORYLINOSITOL CERAMIDE SYNTHASE"/>
    <property type="match status" value="1"/>
</dbReference>
<dbReference type="Gene3D" id="3.90.550.20">
    <property type="match status" value="1"/>
</dbReference>
<evidence type="ECO:0000256" key="1">
    <source>
        <dbReference type="ARBA" id="ARBA00022679"/>
    </source>
</evidence>
<sequence length="272" mass="31618">MNLRCSQVLALCLCILFLTLLNHFLHLLPGYLINVKEQFGNTPYVPRILHFISVEPFLKDNDTILEDVKSIIDEWKSIHVNYQVIVWTSSKIKHKFSKLANLLKKIPNPSWISDIVRFKVSYEYGGLYLDTDIRAIRSVEPLLRQFKSGFVVCEQPRINNLLMEVPCDAMGTAVIASNKNSILMKILFEKSVRVTQKYLHSIEPDRLSSFYRRTIITGPPLLTNVNKKSDIPVIGSITFYPCDWSDRSKCVYEQFTNGSKNIYAMHQWRKRW</sequence>
<dbReference type="GO" id="GO:0000030">
    <property type="term" value="F:mannosyltransferase activity"/>
    <property type="evidence" value="ECO:0007669"/>
    <property type="project" value="TreeGrafter"/>
</dbReference>
<dbReference type="AlphaFoldDB" id="A0A8S3TK02"/>
<keyword evidence="1" id="KW-0808">Transferase</keyword>
<evidence type="ECO:0000313" key="3">
    <source>
        <dbReference type="Proteomes" id="UP000683360"/>
    </source>
</evidence>
<dbReference type="Proteomes" id="UP000683360">
    <property type="component" value="Unassembled WGS sequence"/>
</dbReference>
<accession>A0A8S3TK02</accession>
<dbReference type="InterPro" id="IPR007577">
    <property type="entry name" value="GlycoTrfase_DXD_sugar-bd_CS"/>
</dbReference>
<dbReference type="GO" id="GO:0051999">
    <property type="term" value="P:mannosyl-inositol phosphorylceramide biosynthetic process"/>
    <property type="evidence" value="ECO:0007669"/>
    <property type="project" value="TreeGrafter"/>
</dbReference>
<proteinExistence type="predicted"/>
<dbReference type="EMBL" id="CAJPWZ010002222">
    <property type="protein sequence ID" value="CAG2233931.1"/>
    <property type="molecule type" value="Genomic_DNA"/>
</dbReference>
<comment type="caution">
    <text evidence="2">The sequence shown here is derived from an EMBL/GenBank/DDBJ whole genome shotgun (WGS) entry which is preliminary data.</text>
</comment>
<dbReference type="InterPro" id="IPR029044">
    <property type="entry name" value="Nucleotide-diphossugar_trans"/>
</dbReference>
<dbReference type="SUPFAM" id="SSF53448">
    <property type="entry name" value="Nucleotide-diphospho-sugar transferases"/>
    <property type="match status" value="1"/>
</dbReference>
<dbReference type="Pfam" id="PF04488">
    <property type="entry name" value="Gly_transf_sug"/>
    <property type="match status" value="1"/>
</dbReference>
<evidence type="ECO:0000313" key="2">
    <source>
        <dbReference type="EMBL" id="CAG2233931.1"/>
    </source>
</evidence>
<protein>
    <submittedName>
        <fullName evidence="2">Uncharacterized protein</fullName>
    </submittedName>
</protein>
<reference evidence="2" key="1">
    <citation type="submission" date="2021-03" db="EMBL/GenBank/DDBJ databases">
        <authorList>
            <person name="Bekaert M."/>
        </authorList>
    </citation>
    <scope>NUCLEOTIDE SEQUENCE</scope>
</reference>
<dbReference type="GO" id="GO:0016020">
    <property type="term" value="C:membrane"/>
    <property type="evidence" value="ECO:0007669"/>
    <property type="project" value="GOC"/>
</dbReference>
<gene>
    <name evidence="2" type="ORF">MEDL_46659</name>
</gene>
<organism evidence="2 3">
    <name type="scientific">Mytilus edulis</name>
    <name type="common">Blue mussel</name>
    <dbReference type="NCBI Taxonomy" id="6550"/>
    <lineage>
        <taxon>Eukaryota</taxon>
        <taxon>Metazoa</taxon>
        <taxon>Spiralia</taxon>
        <taxon>Lophotrochozoa</taxon>
        <taxon>Mollusca</taxon>
        <taxon>Bivalvia</taxon>
        <taxon>Autobranchia</taxon>
        <taxon>Pteriomorphia</taxon>
        <taxon>Mytilida</taxon>
        <taxon>Mytiloidea</taxon>
        <taxon>Mytilidae</taxon>
        <taxon>Mytilinae</taxon>
        <taxon>Mytilus</taxon>
    </lineage>
</organism>
<dbReference type="InterPro" id="IPR051706">
    <property type="entry name" value="Glycosyltransferase_domain"/>
</dbReference>
<dbReference type="OrthoDB" id="6158897at2759"/>
<name>A0A8S3TK02_MYTED</name>
<keyword evidence="3" id="KW-1185">Reference proteome</keyword>
<dbReference type="PANTHER" id="PTHR32385:SF15">
    <property type="entry name" value="INOSITOL PHOSPHOCERAMIDE MANNOSYLTRANSFERASE 1"/>
    <property type="match status" value="1"/>
</dbReference>